<name>A0A7W6XYF5_9HYPH</name>
<dbReference type="Proteomes" id="UP000533724">
    <property type="component" value="Unassembled WGS sequence"/>
</dbReference>
<evidence type="ECO:0000313" key="1">
    <source>
        <dbReference type="EMBL" id="MBB4440930.1"/>
    </source>
</evidence>
<dbReference type="EMBL" id="JACIHI010000010">
    <property type="protein sequence ID" value="MBB4440930.1"/>
    <property type="molecule type" value="Genomic_DNA"/>
</dbReference>
<reference evidence="1 2" key="1">
    <citation type="submission" date="2020-08" db="EMBL/GenBank/DDBJ databases">
        <title>Genomic Encyclopedia of Type Strains, Phase IV (KMG-V): Genome sequencing to study the core and pangenomes of soil and plant-associated prokaryotes.</title>
        <authorList>
            <person name="Whitman W."/>
        </authorList>
    </citation>
    <scope>NUCLEOTIDE SEQUENCE [LARGE SCALE GENOMIC DNA]</scope>
    <source>
        <strain evidence="1 2">SEMIA 414</strain>
    </source>
</reference>
<accession>A0A7W6XYF5</accession>
<dbReference type="AlphaFoldDB" id="A0A7W6XYF5"/>
<comment type="caution">
    <text evidence="1">The sequence shown here is derived from an EMBL/GenBank/DDBJ whole genome shotgun (WGS) entry which is preliminary data.</text>
</comment>
<organism evidence="1 2">
    <name type="scientific">Rhizobium esperanzae</name>
    <dbReference type="NCBI Taxonomy" id="1967781"/>
    <lineage>
        <taxon>Bacteria</taxon>
        <taxon>Pseudomonadati</taxon>
        <taxon>Pseudomonadota</taxon>
        <taxon>Alphaproteobacteria</taxon>
        <taxon>Hyphomicrobiales</taxon>
        <taxon>Rhizobiaceae</taxon>
        <taxon>Rhizobium/Agrobacterium group</taxon>
        <taxon>Rhizobium</taxon>
    </lineage>
</organism>
<gene>
    <name evidence="1" type="ORF">GGE15_004209</name>
</gene>
<protein>
    <submittedName>
        <fullName evidence="1">Uncharacterized protein</fullName>
    </submittedName>
</protein>
<sequence>MLWSIGFAQHKALSARQASYNNFPKETTDGRACADHRTCDVADFDSLSGWLENNHSDLNDGLRLVAGDRRVGRGYHGRHSQKIPA</sequence>
<evidence type="ECO:0000313" key="2">
    <source>
        <dbReference type="Proteomes" id="UP000533724"/>
    </source>
</evidence>
<proteinExistence type="predicted"/>